<dbReference type="RefSeq" id="WP_115482998.1">
    <property type="nucleotide sequence ID" value="NZ_QRCT01000049.1"/>
</dbReference>
<evidence type="ECO:0000256" key="2">
    <source>
        <dbReference type="ARBA" id="ARBA00023125"/>
    </source>
</evidence>
<dbReference type="GO" id="GO:0003677">
    <property type="term" value="F:DNA binding"/>
    <property type="evidence" value="ECO:0007669"/>
    <property type="project" value="UniProtKB-KW"/>
</dbReference>
<protein>
    <submittedName>
        <fullName evidence="6">Crp/Fnr family transcriptional regulator</fullName>
    </submittedName>
</protein>
<feature type="domain" description="Cyclic nucleotide-binding" evidence="4">
    <location>
        <begin position="19"/>
        <end position="140"/>
    </location>
</feature>
<dbReference type="CDD" id="cd00038">
    <property type="entry name" value="CAP_ED"/>
    <property type="match status" value="1"/>
</dbReference>
<dbReference type="InterPro" id="IPR036388">
    <property type="entry name" value="WH-like_DNA-bd_sf"/>
</dbReference>
<dbReference type="InterPro" id="IPR036390">
    <property type="entry name" value="WH_DNA-bd_sf"/>
</dbReference>
<gene>
    <name evidence="6" type="ORF">DWV06_15020</name>
</gene>
<dbReference type="InterPro" id="IPR000595">
    <property type="entry name" value="cNMP-bd_dom"/>
</dbReference>
<evidence type="ECO:0000259" key="4">
    <source>
        <dbReference type="PROSITE" id="PS50042"/>
    </source>
</evidence>
<dbReference type="Pfam" id="PF13545">
    <property type="entry name" value="HTH_Crp_2"/>
    <property type="match status" value="1"/>
</dbReference>
<dbReference type="GO" id="GO:0006355">
    <property type="term" value="P:regulation of DNA-templated transcription"/>
    <property type="evidence" value="ECO:0007669"/>
    <property type="project" value="InterPro"/>
</dbReference>
<dbReference type="InterPro" id="IPR012318">
    <property type="entry name" value="HTH_CRP"/>
</dbReference>
<keyword evidence="1" id="KW-0805">Transcription regulation</keyword>
<keyword evidence="3" id="KW-0804">Transcription</keyword>
<dbReference type="SMART" id="SM00419">
    <property type="entry name" value="HTH_CRP"/>
    <property type="match status" value="1"/>
</dbReference>
<dbReference type="SUPFAM" id="SSF51206">
    <property type="entry name" value="cAMP-binding domain-like"/>
    <property type="match status" value="1"/>
</dbReference>
<comment type="caution">
    <text evidence="6">The sequence shown here is derived from an EMBL/GenBank/DDBJ whole genome shotgun (WGS) entry which is preliminary data.</text>
</comment>
<keyword evidence="7" id="KW-1185">Reference proteome</keyword>
<organism evidence="6 7">
    <name type="scientific">Anaerosacchariphilus polymeriproducens</name>
    <dbReference type="NCBI Taxonomy" id="1812858"/>
    <lineage>
        <taxon>Bacteria</taxon>
        <taxon>Bacillati</taxon>
        <taxon>Bacillota</taxon>
        <taxon>Clostridia</taxon>
        <taxon>Lachnospirales</taxon>
        <taxon>Lachnospiraceae</taxon>
        <taxon>Anaerosacchariphilus</taxon>
    </lineage>
</organism>
<evidence type="ECO:0000256" key="1">
    <source>
        <dbReference type="ARBA" id="ARBA00023015"/>
    </source>
</evidence>
<evidence type="ECO:0000259" key="5">
    <source>
        <dbReference type="PROSITE" id="PS51063"/>
    </source>
</evidence>
<dbReference type="Gene3D" id="2.60.120.10">
    <property type="entry name" value="Jelly Rolls"/>
    <property type="match status" value="1"/>
</dbReference>
<dbReference type="Gene3D" id="1.10.10.10">
    <property type="entry name" value="Winged helix-like DNA-binding domain superfamily/Winged helix DNA-binding domain"/>
    <property type="match status" value="1"/>
</dbReference>
<feature type="domain" description="HTH crp-type" evidence="5">
    <location>
        <begin position="154"/>
        <end position="224"/>
    </location>
</feature>
<reference evidence="6 7" key="1">
    <citation type="submission" date="2018-07" db="EMBL/GenBank/DDBJ databases">
        <title>Anaerosacharophilus polymeroproducens gen. nov. sp. nov., an anaerobic bacterium isolated from salt field.</title>
        <authorList>
            <person name="Kim W."/>
            <person name="Yang S.-H."/>
            <person name="Oh J."/>
            <person name="Lee J.-H."/>
            <person name="Kwon K.K."/>
        </authorList>
    </citation>
    <scope>NUCLEOTIDE SEQUENCE [LARGE SCALE GENOMIC DNA]</scope>
    <source>
        <strain evidence="6 7">MCWD5</strain>
    </source>
</reference>
<evidence type="ECO:0000256" key="3">
    <source>
        <dbReference type="ARBA" id="ARBA00023163"/>
    </source>
</evidence>
<dbReference type="PROSITE" id="PS50042">
    <property type="entry name" value="CNMP_BINDING_3"/>
    <property type="match status" value="1"/>
</dbReference>
<evidence type="ECO:0000313" key="7">
    <source>
        <dbReference type="Proteomes" id="UP000255036"/>
    </source>
</evidence>
<dbReference type="PROSITE" id="PS51063">
    <property type="entry name" value="HTH_CRP_2"/>
    <property type="match status" value="1"/>
</dbReference>
<dbReference type="EMBL" id="QRCT01000049">
    <property type="protein sequence ID" value="RDU22588.1"/>
    <property type="molecule type" value="Genomic_DNA"/>
</dbReference>
<dbReference type="InterPro" id="IPR018490">
    <property type="entry name" value="cNMP-bd_dom_sf"/>
</dbReference>
<dbReference type="SUPFAM" id="SSF46785">
    <property type="entry name" value="Winged helix' DNA-binding domain"/>
    <property type="match status" value="1"/>
</dbReference>
<dbReference type="AlphaFoldDB" id="A0A371ASP4"/>
<accession>A0A371ASP4</accession>
<sequence length="237" mass="27962">MVNELLNLMEKLPEEKKCVLQELLLNAPYWLLDAFIVVQIPKNTMFIKSGEESKTVYILIDGHVKATDYRIYDVVYDYTWFEPIEIFGAMEFYMGYDAYITTLITMTNCKMLEIPMDLFKKWLLSDVKVVLKQVKDMMQKLDEQSKKERAFLFLNGTERLYYLLVSMYNKQHTADGICEVRLTKEELANYSGVNVRTVNRVIKQMDKNQLIIKEGRKILINEEQCKKMESMLTHKTT</sequence>
<dbReference type="OrthoDB" id="3194797at2"/>
<dbReference type="InterPro" id="IPR014710">
    <property type="entry name" value="RmlC-like_jellyroll"/>
</dbReference>
<dbReference type="Proteomes" id="UP000255036">
    <property type="component" value="Unassembled WGS sequence"/>
</dbReference>
<evidence type="ECO:0000313" key="6">
    <source>
        <dbReference type="EMBL" id="RDU22588.1"/>
    </source>
</evidence>
<dbReference type="Pfam" id="PF00027">
    <property type="entry name" value="cNMP_binding"/>
    <property type="match status" value="1"/>
</dbReference>
<keyword evidence="2" id="KW-0238">DNA-binding</keyword>
<proteinExistence type="predicted"/>
<name>A0A371ASP4_9FIRM</name>